<feature type="transmembrane region" description="Helical" evidence="7">
    <location>
        <begin position="617"/>
        <end position="636"/>
    </location>
</feature>
<gene>
    <name evidence="9" type="primary">pknB_11</name>
    <name evidence="9" type="ORF">GmarT_33440</name>
</gene>
<dbReference type="PROSITE" id="PS50011">
    <property type="entry name" value="PROTEIN_KINASE_DOM"/>
    <property type="match status" value="1"/>
</dbReference>
<evidence type="ECO:0000256" key="6">
    <source>
        <dbReference type="SAM" id="MobiDB-lite"/>
    </source>
</evidence>
<feature type="transmembrane region" description="Helical" evidence="7">
    <location>
        <begin position="648"/>
        <end position="670"/>
    </location>
</feature>
<accession>A0ABX5YP64</accession>
<keyword evidence="2 5" id="KW-0547">Nucleotide-binding</keyword>
<feature type="transmembrane region" description="Helical" evidence="7">
    <location>
        <begin position="981"/>
        <end position="1000"/>
    </location>
</feature>
<feature type="transmembrane region" description="Helical" evidence="7">
    <location>
        <begin position="491"/>
        <end position="511"/>
    </location>
</feature>
<dbReference type="CDD" id="cd14014">
    <property type="entry name" value="STKc_PknB_like"/>
    <property type="match status" value="1"/>
</dbReference>
<dbReference type="InterPro" id="IPR008271">
    <property type="entry name" value="Ser/Thr_kinase_AS"/>
</dbReference>
<feature type="region of interest" description="Disordered" evidence="6">
    <location>
        <begin position="1"/>
        <end position="29"/>
    </location>
</feature>
<feature type="transmembrane region" description="Helical" evidence="7">
    <location>
        <begin position="682"/>
        <end position="703"/>
    </location>
</feature>
<feature type="transmembrane region" description="Helical" evidence="7">
    <location>
        <begin position="518"/>
        <end position="536"/>
    </location>
</feature>
<dbReference type="PROSITE" id="PS00108">
    <property type="entry name" value="PROTEIN_KINASE_ST"/>
    <property type="match status" value="1"/>
</dbReference>
<dbReference type="EMBL" id="CP042910">
    <property type="protein sequence ID" value="QEG17463.1"/>
    <property type="molecule type" value="Genomic_DNA"/>
</dbReference>
<evidence type="ECO:0000256" key="1">
    <source>
        <dbReference type="ARBA" id="ARBA00022679"/>
    </source>
</evidence>
<organism evidence="9 10">
    <name type="scientific">Gimesia maris</name>
    <dbReference type="NCBI Taxonomy" id="122"/>
    <lineage>
        <taxon>Bacteria</taxon>
        <taxon>Pseudomonadati</taxon>
        <taxon>Planctomycetota</taxon>
        <taxon>Planctomycetia</taxon>
        <taxon>Planctomycetales</taxon>
        <taxon>Planctomycetaceae</taxon>
        <taxon>Gimesia</taxon>
    </lineage>
</organism>
<evidence type="ECO:0000313" key="10">
    <source>
        <dbReference type="Proteomes" id="UP000322887"/>
    </source>
</evidence>
<feature type="transmembrane region" description="Helical" evidence="7">
    <location>
        <begin position="426"/>
        <end position="443"/>
    </location>
</feature>
<dbReference type="Gene3D" id="3.30.200.20">
    <property type="entry name" value="Phosphorylase Kinase, domain 1"/>
    <property type="match status" value="1"/>
</dbReference>
<evidence type="ECO:0000256" key="3">
    <source>
        <dbReference type="ARBA" id="ARBA00022777"/>
    </source>
</evidence>
<feature type="transmembrane region" description="Helical" evidence="7">
    <location>
        <begin position="763"/>
        <end position="783"/>
    </location>
</feature>
<dbReference type="PROSITE" id="PS00107">
    <property type="entry name" value="PROTEIN_KINASE_ATP"/>
    <property type="match status" value="1"/>
</dbReference>
<dbReference type="InterPro" id="IPR000719">
    <property type="entry name" value="Prot_kinase_dom"/>
</dbReference>
<feature type="transmembrane region" description="Helical" evidence="7">
    <location>
        <begin position="948"/>
        <end position="969"/>
    </location>
</feature>
<sequence>MGSSILTKNEIMSDPASENPEFEPTRENVNPQSVEGLFLVALEKKTPAERAAFLEEMCGDNREQRRRVEALLLAYDDAGSFLEKSPVDSGEVQPFSLEFLTPSADPNLLGTLGEYQIYNIIGQGGMGIVFRALDPKLNRIVAIKVMSPLLAVNPNAKKRFIREAQAAAAVSHPHIVTIHAVDEDKLPYLVMEYVVGQSLQEKLDKVGSLKVTEILRIGSQIAEGLAAAHKQGLIHRDIKPANILLENGVERVKITDFGLARAVDDVTITRTGEVSGTPQYMSPEQATGDRIDQRSDLFSLGAVLYAMCTGRSPFRASNLAAVVRRVCDDTPRPIADVNEDIPPWLSEIINCLLEKRPEDRLQTASEVAELLGAHLALVQQPGAVPRIERKPPQPQPQETMAPDTGTVSVDHPQGENPFTMETDLRVFMPVGYAILFLAGMILFSEAHAAYSFLMTAASSIFLGILIALIVYEAEHRQAEPFLSLRMSDALFMPAAAAGGTWVMQMLFYLGMIPDFPRVLLYILFAIGFTIYFVGGLRKRYPQWGQSQQQSVEPVEVQDKQTESVRTATSVVLERGQTPANYIIAIVMGLVLGTIIGLKMISPSTPESSMTYETMNKIMKFTGTLIVILSIASIVYWNRADKKPLPFLTWFLSMLAMFMTLALSFITTAVIRSAPPGSEFQSVHASILAASVLGVLAVAGFAIWGQWQHIASQGAEYVAAVKQKDARTLTGTGIVIWVMMVLFYWMFTTGVYQPAFLVQGERYLVPVLIFSLMGGLFVTAGFLMERNRTQGTVTQHEEIEETSAYSVSRSVPAGVSRGSWGDRAAVWIGSIMLVLPVFILLYGRSTGQHFAANVEEMTLVSALFFGPIGFLMLVCGIQNLVEPKSKASKILDGLFLLACVIAGPLGILLYIARYLKQRDNPVAGNLEQSPVTSGEDPFVREHRRSNKRVILGVVIAIGLLLGAILSVQIWRHLNQVEKQWVLIWGLRLAVICGMFIAAYFIKRKAASAARNNPWNIMGWVAAVLAGLFTLTMLMQVVSEPGSDWVEITFDKQYPVTRISTKPGEEIHVVSQPVLVKLLPGEHTLQVTYKASGKTLRFTRNVKKIAGKRQKIHLAPLIKHFVNDAKDRKIEEAEREKNIGAILMSGQSLGLRPGVFPVDPMQVGPEDGLFGFADRFFTQKPQLVELPAGKYLIRVSSKNAGWEVEGGNPKYDLSEVEVKPGAIVVPVTLKRDYAKLAENPPDWSTGGLFKFRWPDWKMGGAQIFTLTAPQAKVVQELLKAYATKQPEVSEKVLLLVVPAGEDAESFQSLKELFNDGQHPAWDKLIVPGKETGAWRLAEPQINRPSTGDPFGNVSNQPAKKRAAGGALILSKEPGLQVEVNLVDAPQNPVDKPWMMKKSMAGKSIFEMSPGNYMLKVVSNTAGWVIEGQPVQYVDSQVTVKSGEIVRKTIRHDFRKLSEQHPNWSKGDSFRFRWPGPRKETGMGMGVYLPYTLSTSQAKVVQQLLAAFAARKPDVAESDLLKTANFHFELVPYASIKEIFSTIQYPAWDTLIVPGKSEGTWRLNEPILTEINLKNQARF</sequence>
<feature type="transmembrane region" description="Helical" evidence="7">
    <location>
        <begin position="450"/>
        <end position="471"/>
    </location>
</feature>
<keyword evidence="3 9" id="KW-0418">Kinase</keyword>
<evidence type="ECO:0000313" key="9">
    <source>
        <dbReference type="EMBL" id="QEG17463.1"/>
    </source>
</evidence>
<dbReference type="SMART" id="SM00220">
    <property type="entry name" value="S_TKc"/>
    <property type="match status" value="1"/>
</dbReference>
<feature type="binding site" evidence="5">
    <location>
        <position position="144"/>
    </location>
    <ligand>
        <name>ATP</name>
        <dbReference type="ChEBI" id="CHEBI:30616"/>
    </ligand>
</feature>
<keyword evidence="7" id="KW-0812">Transmembrane</keyword>
<dbReference type="PANTHER" id="PTHR43289:SF6">
    <property type="entry name" value="SERINE_THREONINE-PROTEIN KINASE NEKL-3"/>
    <property type="match status" value="1"/>
</dbReference>
<protein>
    <submittedName>
        <fullName evidence="9">Serine/threonine-protein kinase PknB</fullName>
        <ecNumber evidence="9">2.7.11.1</ecNumber>
    </submittedName>
</protein>
<dbReference type="Gene3D" id="1.10.510.10">
    <property type="entry name" value="Transferase(Phosphotransferase) domain 1"/>
    <property type="match status" value="1"/>
</dbReference>
<evidence type="ECO:0000259" key="8">
    <source>
        <dbReference type="PROSITE" id="PS50011"/>
    </source>
</evidence>
<feature type="transmembrane region" description="Helical" evidence="7">
    <location>
        <begin position="579"/>
        <end position="597"/>
    </location>
</feature>
<evidence type="ECO:0000256" key="5">
    <source>
        <dbReference type="PROSITE-ProRule" id="PRU10141"/>
    </source>
</evidence>
<dbReference type="Proteomes" id="UP000322887">
    <property type="component" value="Chromosome"/>
</dbReference>
<feature type="domain" description="Protein kinase" evidence="8">
    <location>
        <begin position="115"/>
        <end position="377"/>
    </location>
</feature>
<dbReference type="EC" id="2.7.11.1" evidence="9"/>
<feature type="transmembrane region" description="Helical" evidence="7">
    <location>
        <begin position="861"/>
        <end position="880"/>
    </location>
</feature>
<feature type="region of interest" description="Disordered" evidence="6">
    <location>
        <begin position="386"/>
        <end position="411"/>
    </location>
</feature>
<keyword evidence="10" id="KW-1185">Reference proteome</keyword>
<dbReference type="PANTHER" id="PTHR43289">
    <property type="entry name" value="MITOGEN-ACTIVATED PROTEIN KINASE KINASE KINASE 20-RELATED"/>
    <property type="match status" value="1"/>
</dbReference>
<name>A0ABX5YP64_9PLAN</name>
<dbReference type="InterPro" id="IPR011009">
    <property type="entry name" value="Kinase-like_dom_sf"/>
</dbReference>
<keyword evidence="4 5" id="KW-0067">ATP-binding</keyword>
<evidence type="ECO:0000256" key="4">
    <source>
        <dbReference type="ARBA" id="ARBA00022840"/>
    </source>
</evidence>
<dbReference type="Pfam" id="PF00069">
    <property type="entry name" value="Pkinase"/>
    <property type="match status" value="1"/>
</dbReference>
<dbReference type="GO" id="GO:0004674">
    <property type="term" value="F:protein serine/threonine kinase activity"/>
    <property type="evidence" value="ECO:0007669"/>
    <property type="project" value="UniProtKB-EC"/>
</dbReference>
<feature type="transmembrane region" description="Helical" evidence="7">
    <location>
        <begin position="892"/>
        <end position="911"/>
    </location>
</feature>
<reference evidence="9 10" key="1">
    <citation type="submission" date="2019-08" db="EMBL/GenBank/DDBJ databases">
        <title>Deep-cultivation of Planctomycetes and their phenomic and genomic characterization uncovers novel biology.</title>
        <authorList>
            <person name="Wiegand S."/>
            <person name="Jogler M."/>
            <person name="Boedeker C."/>
            <person name="Pinto D."/>
            <person name="Vollmers J."/>
            <person name="Rivas-Marin E."/>
            <person name="Kohn T."/>
            <person name="Peeters S.H."/>
            <person name="Heuer A."/>
            <person name="Rast P."/>
            <person name="Oberbeckmann S."/>
            <person name="Bunk B."/>
            <person name="Jeske O."/>
            <person name="Meyerdierks A."/>
            <person name="Storesund J.E."/>
            <person name="Kallscheuer N."/>
            <person name="Luecker S."/>
            <person name="Lage O.M."/>
            <person name="Pohl T."/>
            <person name="Merkel B.J."/>
            <person name="Hornburger P."/>
            <person name="Mueller R.-W."/>
            <person name="Bruemmer F."/>
            <person name="Labrenz M."/>
            <person name="Spormann A.M."/>
            <person name="Op den Camp H."/>
            <person name="Overmann J."/>
            <person name="Amann R."/>
            <person name="Jetten M.S.M."/>
            <person name="Mascher T."/>
            <person name="Medema M.H."/>
            <person name="Devos D.P."/>
            <person name="Kaster A.-K."/>
            <person name="Ovreas L."/>
            <person name="Rohde M."/>
            <person name="Galperin M.Y."/>
            <person name="Jogler C."/>
        </authorList>
    </citation>
    <scope>NUCLEOTIDE SEQUENCE [LARGE SCALE GENOMIC DNA]</scope>
    <source>
        <strain evidence="9 10">DSM 8797</strain>
    </source>
</reference>
<evidence type="ECO:0000256" key="2">
    <source>
        <dbReference type="ARBA" id="ARBA00022741"/>
    </source>
</evidence>
<feature type="transmembrane region" description="Helical" evidence="7">
    <location>
        <begin position="733"/>
        <end position="751"/>
    </location>
</feature>
<keyword evidence="7" id="KW-0472">Membrane</keyword>
<keyword evidence="1 9" id="KW-0808">Transferase</keyword>
<proteinExistence type="predicted"/>
<dbReference type="SUPFAM" id="SSF56112">
    <property type="entry name" value="Protein kinase-like (PK-like)"/>
    <property type="match status" value="1"/>
</dbReference>
<dbReference type="InterPro" id="IPR017441">
    <property type="entry name" value="Protein_kinase_ATP_BS"/>
</dbReference>
<keyword evidence="7" id="KW-1133">Transmembrane helix</keyword>
<feature type="transmembrane region" description="Helical" evidence="7">
    <location>
        <begin position="823"/>
        <end position="841"/>
    </location>
</feature>
<feature type="transmembrane region" description="Helical" evidence="7">
    <location>
        <begin position="1012"/>
        <end position="1033"/>
    </location>
</feature>
<evidence type="ECO:0000256" key="7">
    <source>
        <dbReference type="SAM" id="Phobius"/>
    </source>
</evidence>